<dbReference type="Gene3D" id="3.30.420.140">
    <property type="entry name" value="YqgF/RNase H-like domain"/>
    <property type="match status" value="1"/>
</dbReference>
<dbReference type="PANTHER" id="PTHR33317">
    <property type="entry name" value="POLYNUCLEOTIDYL TRANSFERASE, RIBONUCLEASE H-LIKE SUPERFAMILY PROTEIN"/>
    <property type="match status" value="1"/>
</dbReference>
<dbReference type="GO" id="GO:0000967">
    <property type="term" value="P:rRNA 5'-end processing"/>
    <property type="evidence" value="ECO:0007669"/>
    <property type="project" value="TreeGrafter"/>
</dbReference>
<dbReference type="Pfam" id="PF03652">
    <property type="entry name" value="RuvX"/>
    <property type="match status" value="1"/>
</dbReference>
<feature type="non-terminal residue" evidence="1">
    <location>
        <position position="75"/>
    </location>
</feature>
<protein>
    <submittedName>
        <fullName evidence="1">Holliday junction resolvase RuvX</fullName>
    </submittedName>
</protein>
<dbReference type="EMBL" id="VGJX01000094">
    <property type="protein sequence ID" value="MBM3273994.1"/>
    <property type="molecule type" value="Genomic_DNA"/>
</dbReference>
<accession>A0A938BM77</accession>
<dbReference type="NCBIfam" id="TIGR00250">
    <property type="entry name" value="RNAse_H_YqgF"/>
    <property type="match status" value="1"/>
</dbReference>
<gene>
    <name evidence="1" type="primary">ruvX</name>
    <name evidence="1" type="ORF">FJZ00_02490</name>
</gene>
<dbReference type="GO" id="GO:0005829">
    <property type="term" value="C:cytosol"/>
    <property type="evidence" value="ECO:0007669"/>
    <property type="project" value="TreeGrafter"/>
</dbReference>
<comment type="caution">
    <text evidence="1">The sequence shown here is derived from an EMBL/GenBank/DDBJ whole genome shotgun (WGS) entry which is preliminary data.</text>
</comment>
<dbReference type="InterPro" id="IPR012337">
    <property type="entry name" value="RNaseH-like_sf"/>
</dbReference>
<proteinExistence type="predicted"/>
<dbReference type="Proteomes" id="UP000703893">
    <property type="component" value="Unassembled WGS sequence"/>
</dbReference>
<sequence length="75" mass="7526">MSTGDFSLPARVLGLDVGSKTIGVAVSDPLGLTAQGVCVIKRSSGDSDAGEVSRLANLYQAETIVVGYPVSLSGA</sequence>
<dbReference type="AlphaFoldDB" id="A0A938BM77"/>
<dbReference type="InterPro" id="IPR005227">
    <property type="entry name" value="YqgF"/>
</dbReference>
<organism evidence="1 2">
    <name type="scientific">Candidatus Tanganyikabacteria bacterium</name>
    <dbReference type="NCBI Taxonomy" id="2961651"/>
    <lineage>
        <taxon>Bacteria</taxon>
        <taxon>Bacillati</taxon>
        <taxon>Candidatus Sericytochromatia</taxon>
        <taxon>Candidatus Tanganyikabacteria</taxon>
    </lineage>
</organism>
<name>A0A938BM77_9BACT</name>
<dbReference type="PANTHER" id="PTHR33317:SF4">
    <property type="entry name" value="POLYNUCLEOTIDYL TRANSFERASE, RIBONUCLEASE H-LIKE SUPERFAMILY PROTEIN"/>
    <property type="match status" value="1"/>
</dbReference>
<dbReference type="SUPFAM" id="SSF53098">
    <property type="entry name" value="Ribonuclease H-like"/>
    <property type="match status" value="1"/>
</dbReference>
<dbReference type="CDD" id="cd16964">
    <property type="entry name" value="YqgF"/>
    <property type="match status" value="1"/>
</dbReference>
<dbReference type="InterPro" id="IPR037027">
    <property type="entry name" value="YqgF/RNaseH-like_dom_sf"/>
</dbReference>
<evidence type="ECO:0000313" key="2">
    <source>
        <dbReference type="Proteomes" id="UP000703893"/>
    </source>
</evidence>
<reference evidence="1 2" key="1">
    <citation type="submission" date="2019-03" db="EMBL/GenBank/DDBJ databases">
        <title>Lake Tanganyika Metagenome-Assembled Genomes (MAGs).</title>
        <authorList>
            <person name="Tran P."/>
        </authorList>
    </citation>
    <scope>NUCLEOTIDE SEQUENCE [LARGE SCALE GENOMIC DNA]</scope>
    <source>
        <strain evidence="1">K_DeepCast_65m_m2_236</strain>
    </source>
</reference>
<evidence type="ECO:0000313" key="1">
    <source>
        <dbReference type="EMBL" id="MBM3273994.1"/>
    </source>
</evidence>